<dbReference type="InterPro" id="IPR036612">
    <property type="entry name" value="KH_dom_type_1_sf"/>
</dbReference>
<evidence type="ECO:0000313" key="6">
    <source>
        <dbReference type="Proteomes" id="UP000036681"/>
    </source>
</evidence>
<feature type="domain" description="SAM" evidence="5">
    <location>
        <begin position="740"/>
        <end position="806"/>
    </location>
</feature>
<dbReference type="AlphaFoldDB" id="A0A9J2PIK2"/>
<comment type="similarity">
    <text evidence="1">Belongs to the BicC family.</text>
</comment>
<evidence type="ECO:0000256" key="4">
    <source>
        <dbReference type="SAM" id="MobiDB-lite"/>
    </source>
</evidence>
<evidence type="ECO:0000313" key="7">
    <source>
        <dbReference type="WBParaSite" id="ALUE_0000986001-mRNA-1"/>
    </source>
</evidence>
<evidence type="ECO:0000259" key="5">
    <source>
        <dbReference type="PROSITE" id="PS50105"/>
    </source>
</evidence>
<dbReference type="PROSITE" id="PS50105">
    <property type="entry name" value="SAM_DOMAIN"/>
    <property type="match status" value="1"/>
</dbReference>
<dbReference type="Pfam" id="PF24234">
    <property type="entry name" value="KH_BICC1_1st"/>
    <property type="match status" value="1"/>
</dbReference>
<dbReference type="InterPro" id="IPR047549">
    <property type="entry name" value="BICC1_KH-I_rpt1"/>
</dbReference>
<dbReference type="PANTHER" id="PTHR10627:SF69">
    <property type="entry name" value="PROTEIN BICAUDAL C"/>
    <property type="match status" value="1"/>
</dbReference>
<evidence type="ECO:0000256" key="1">
    <source>
        <dbReference type="ARBA" id="ARBA00007662"/>
    </source>
</evidence>
<keyword evidence="2" id="KW-0677">Repeat</keyword>
<dbReference type="InterPro" id="IPR004087">
    <property type="entry name" value="KH_dom"/>
</dbReference>
<feature type="region of interest" description="Disordered" evidence="4">
    <location>
        <begin position="1"/>
        <end position="25"/>
    </location>
</feature>
<dbReference type="SMART" id="SM00322">
    <property type="entry name" value="KH"/>
    <property type="match status" value="1"/>
</dbReference>
<name>A0A9J2PIK2_ASCLU</name>
<dbReference type="Gene3D" id="1.10.150.50">
    <property type="entry name" value="Transcription Factor, Ets-1"/>
    <property type="match status" value="1"/>
</dbReference>
<dbReference type="SUPFAM" id="SSF54791">
    <property type="entry name" value="Eukaryotic type KH-domain (KH-domain type I)"/>
    <property type="match status" value="1"/>
</dbReference>
<dbReference type="PROSITE" id="PS50084">
    <property type="entry name" value="KH_TYPE_1"/>
    <property type="match status" value="1"/>
</dbReference>
<protein>
    <submittedName>
        <fullName evidence="7">SAM domain-containing protein</fullName>
    </submittedName>
</protein>
<dbReference type="Proteomes" id="UP000036681">
    <property type="component" value="Unplaced"/>
</dbReference>
<dbReference type="Pfam" id="PF00013">
    <property type="entry name" value="KH_1"/>
    <property type="match status" value="1"/>
</dbReference>
<dbReference type="InterPro" id="IPR004088">
    <property type="entry name" value="KH_dom_type_1"/>
</dbReference>
<organism evidence="6 7">
    <name type="scientific">Ascaris lumbricoides</name>
    <name type="common">Giant roundworm</name>
    <dbReference type="NCBI Taxonomy" id="6252"/>
    <lineage>
        <taxon>Eukaryota</taxon>
        <taxon>Metazoa</taxon>
        <taxon>Ecdysozoa</taxon>
        <taxon>Nematoda</taxon>
        <taxon>Chromadorea</taxon>
        <taxon>Rhabditida</taxon>
        <taxon>Spirurina</taxon>
        <taxon>Ascaridomorpha</taxon>
        <taxon>Ascaridoidea</taxon>
        <taxon>Ascarididae</taxon>
        <taxon>Ascaris</taxon>
    </lineage>
</organism>
<dbReference type="GO" id="GO:0003723">
    <property type="term" value="F:RNA binding"/>
    <property type="evidence" value="ECO:0007669"/>
    <property type="project" value="UniProtKB-UniRule"/>
</dbReference>
<dbReference type="PANTHER" id="PTHR10627">
    <property type="entry name" value="SCP160"/>
    <property type="match status" value="1"/>
</dbReference>
<dbReference type="SUPFAM" id="SSF47769">
    <property type="entry name" value="SAM/Pointed domain"/>
    <property type="match status" value="1"/>
</dbReference>
<dbReference type="Pfam" id="PF00536">
    <property type="entry name" value="SAM_1"/>
    <property type="match status" value="1"/>
</dbReference>
<proteinExistence type="inferred from homology"/>
<keyword evidence="6" id="KW-1185">Reference proteome</keyword>
<sequence>MNDEDGVCESGRNDSATPQTSLVDGQMEERIQVDRKRLEAMITGEPLYGSDKHLPSAEDFFMKVSELSGALISWPSRLKIGAKTKKDPFVKVLGTAEQVNCARQLIASMLKIKRDRITLKIEIPHTEHSKIIGRRGKNTQDIMRETMCHIHFPDSNKNHDMEKNNQVSISGSVGQVEKARKCLRNLSPLSISFDLPSSCRYPLHEVQKTIGMPELFITFRENYNGTINCTIRGTQQQEVGIVKAVMVLAEMFQIQGEGSIMCQTVLNIRSSLRSNVIGEDRAEQLQCVAQQTSTSIQCAMNACEGAAIIITGPIAGVIIARKYVIGLMPVALHFDRVVESDYDLVDKSSIEKEFGVTMNEKWRKNQNFSNVSLIVLGGVESNVSSLYAARDRILKVVQNVSDAVPDAFENFKNGNTRRMVDVLRFEAQQLLCDLPQHRPSLSADSIAHFSSMMQKQMEGNVANSLCSHQSTLADALIDAPKTEKVTAIEIAIFNSVTAENPTFDECCRHRDAPLLLVRRRCIFIGDTESSRFTNCTFPFDRSETDRSKEEALILTSFISKLYVCKLSTPIFPMKAFKICELERVQTREQLLLKANRAVYDTTPSSVRHPTDFWAGYGFSNSLPAEILKSGLSLFDNSPTYEGRPILPQDSMLNDSTVHRSLTPSMGLASVLEEDEHTDVGTHDSSNSNSNSLLSSSSFHNLTHLQQSPPQPPIGRRTKRDFSASAGIFESSPLIGNDFLWDIRVFVDPAMVLAQLGCSEYLAQFRDQEIDMEAFLLLDEQNLKDIGVSTMGARKKLYNAILNIRTKVGTNEAAYREHGNELEELSLEKVFDYSEKECSNSREGDRRRPKRT</sequence>
<dbReference type="Gene3D" id="3.30.310.270">
    <property type="match status" value="2"/>
</dbReference>
<keyword evidence="3" id="KW-0694">RNA-binding</keyword>
<feature type="compositionally biased region" description="Polar residues" evidence="4">
    <location>
        <begin position="13"/>
        <end position="23"/>
    </location>
</feature>
<accession>A0A9J2PIK2</accession>
<dbReference type="SMART" id="SM00454">
    <property type="entry name" value="SAM"/>
    <property type="match status" value="1"/>
</dbReference>
<dbReference type="WBParaSite" id="ALUE_0000986001-mRNA-1">
    <property type="protein sequence ID" value="ALUE_0000986001-mRNA-1"/>
    <property type="gene ID" value="ALUE_0000986001"/>
</dbReference>
<dbReference type="InterPro" id="IPR001660">
    <property type="entry name" value="SAM"/>
</dbReference>
<dbReference type="GO" id="GO:0005737">
    <property type="term" value="C:cytoplasm"/>
    <property type="evidence" value="ECO:0007669"/>
    <property type="project" value="TreeGrafter"/>
</dbReference>
<dbReference type="InterPro" id="IPR013761">
    <property type="entry name" value="SAM/pointed_sf"/>
</dbReference>
<evidence type="ECO:0000256" key="3">
    <source>
        <dbReference type="PROSITE-ProRule" id="PRU00117"/>
    </source>
</evidence>
<reference evidence="7" key="1">
    <citation type="submission" date="2023-03" db="UniProtKB">
        <authorList>
            <consortium name="WormBaseParasite"/>
        </authorList>
    </citation>
    <scope>IDENTIFICATION</scope>
</reference>
<evidence type="ECO:0000256" key="2">
    <source>
        <dbReference type="ARBA" id="ARBA00022737"/>
    </source>
</evidence>